<reference evidence="1 4" key="3">
    <citation type="submission" date="2018-03" db="EMBL/GenBank/DDBJ databases">
        <title>Genomic Encyclopedia of Archaeal and Bacterial Type Strains, Phase II (KMG-II): from individual species to whole genera.</title>
        <authorList>
            <person name="Goeker M."/>
        </authorList>
    </citation>
    <scope>NUCLEOTIDE SEQUENCE [LARGE SCALE GENOMIC DNA]</scope>
    <source>
        <strain evidence="1 4">DSM 17797</strain>
    </source>
</reference>
<reference evidence="2" key="1">
    <citation type="submission" date="2016-11" db="EMBL/GenBank/DDBJ databases">
        <authorList>
            <person name="Jaros S."/>
            <person name="Januszkiewicz K."/>
            <person name="Wedrychowicz H."/>
        </authorList>
    </citation>
    <scope>NUCLEOTIDE SEQUENCE [LARGE SCALE GENOMIC DNA]</scope>
    <source>
        <strain evidence="2">DSM 19729</strain>
    </source>
</reference>
<organism evidence="2 3">
    <name type="scientific">Flavobacterium granuli</name>
    <dbReference type="NCBI Taxonomy" id="280093"/>
    <lineage>
        <taxon>Bacteria</taxon>
        <taxon>Pseudomonadati</taxon>
        <taxon>Bacteroidota</taxon>
        <taxon>Flavobacteriia</taxon>
        <taxon>Flavobacteriales</taxon>
        <taxon>Flavobacteriaceae</taxon>
        <taxon>Flavobacterium</taxon>
    </lineage>
</organism>
<dbReference type="Proteomes" id="UP000184384">
    <property type="component" value="Unassembled WGS sequence"/>
</dbReference>
<accession>A0A1M5LGJ2</accession>
<name>A0A1M5LGJ2_9FLAO</name>
<dbReference type="STRING" id="280093.SAMN05443373_10381"/>
<gene>
    <name evidence="1" type="ORF">BC624_10481</name>
    <name evidence="2" type="ORF">SAMN05443373_10381</name>
</gene>
<keyword evidence="4" id="KW-1185">Reference proteome</keyword>
<evidence type="ECO:0000313" key="4">
    <source>
        <dbReference type="Proteomes" id="UP000237771"/>
    </source>
</evidence>
<evidence type="ECO:0000313" key="1">
    <source>
        <dbReference type="EMBL" id="PRZ23970.1"/>
    </source>
</evidence>
<evidence type="ECO:0000313" key="3">
    <source>
        <dbReference type="Proteomes" id="UP000184384"/>
    </source>
</evidence>
<dbReference type="EMBL" id="FQWO01000003">
    <property type="protein sequence ID" value="SHG64085.1"/>
    <property type="molecule type" value="Genomic_DNA"/>
</dbReference>
<evidence type="ECO:0000313" key="2">
    <source>
        <dbReference type="EMBL" id="SHG64085.1"/>
    </source>
</evidence>
<sequence length="58" mass="6835">MCFAIFVFFKLNKLNFVAYKKEILLTQFLALMEAASRTFFSADTAYSRKKLLISKRFL</sequence>
<proteinExistence type="predicted"/>
<protein>
    <submittedName>
        <fullName evidence="2">Uncharacterized protein</fullName>
    </submittedName>
</protein>
<dbReference type="Proteomes" id="UP000237771">
    <property type="component" value="Unassembled WGS sequence"/>
</dbReference>
<reference evidence="3" key="2">
    <citation type="submission" date="2016-11" db="EMBL/GenBank/DDBJ databases">
        <authorList>
            <person name="Varghese N."/>
            <person name="Submissions S."/>
        </authorList>
    </citation>
    <scope>NUCLEOTIDE SEQUENCE [LARGE SCALE GENOMIC DNA]</scope>
    <source>
        <strain evidence="3">DSM 19729</strain>
    </source>
</reference>
<dbReference type="AlphaFoldDB" id="A0A1M5LGJ2"/>
<dbReference type="EMBL" id="PVUB01000004">
    <property type="protein sequence ID" value="PRZ23970.1"/>
    <property type="molecule type" value="Genomic_DNA"/>
</dbReference>